<dbReference type="AlphaFoldDB" id="A0A9X0CQH5"/>
<proteinExistence type="predicted"/>
<name>A0A9X0CQH5_9CNID</name>
<keyword evidence="1" id="KW-0812">Transmembrane</keyword>
<keyword evidence="3" id="KW-1185">Reference proteome</keyword>
<gene>
    <name evidence="2" type="ORF">OS493_019756</name>
</gene>
<comment type="caution">
    <text evidence="2">The sequence shown here is derived from an EMBL/GenBank/DDBJ whole genome shotgun (WGS) entry which is preliminary data.</text>
</comment>
<reference evidence="2" key="1">
    <citation type="submission" date="2023-01" db="EMBL/GenBank/DDBJ databases">
        <title>Genome assembly of the deep-sea coral Lophelia pertusa.</title>
        <authorList>
            <person name="Herrera S."/>
            <person name="Cordes E."/>
        </authorList>
    </citation>
    <scope>NUCLEOTIDE SEQUENCE</scope>
    <source>
        <strain evidence="2">USNM1676648</strain>
        <tissue evidence="2">Polyp</tissue>
    </source>
</reference>
<evidence type="ECO:0000313" key="2">
    <source>
        <dbReference type="EMBL" id="KAJ7372312.1"/>
    </source>
</evidence>
<dbReference type="EMBL" id="MU826837">
    <property type="protein sequence ID" value="KAJ7372312.1"/>
    <property type="molecule type" value="Genomic_DNA"/>
</dbReference>
<dbReference type="Proteomes" id="UP001163046">
    <property type="component" value="Unassembled WGS sequence"/>
</dbReference>
<organism evidence="2 3">
    <name type="scientific">Desmophyllum pertusum</name>
    <dbReference type="NCBI Taxonomy" id="174260"/>
    <lineage>
        <taxon>Eukaryota</taxon>
        <taxon>Metazoa</taxon>
        <taxon>Cnidaria</taxon>
        <taxon>Anthozoa</taxon>
        <taxon>Hexacorallia</taxon>
        <taxon>Scleractinia</taxon>
        <taxon>Caryophylliina</taxon>
        <taxon>Caryophylliidae</taxon>
        <taxon>Desmophyllum</taxon>
    </lineage>
</organism>
<evidence type="ECO:0000256" key="1">
    <source>
        <dbReference type="SAM" id="Phobius"/>
    </source>
</evidence>
<evidence type="ECO:0000313" key="3">
    <source>
        <dbReference type="Proteomes" id="UP001163046"/>
    </source>
</evidence>
<feature type="transmembrane region" description="Helical" evidence="1">
    <location>
        <begin position="12"/>
        <end position="31"/>
    </location>
</feature>
<protein>
    <submittedName>
        <fullName evidence="2">Uncharacterized protein</fullName>
    </submittedName>
</protein>
<accession>A0A9X0CQH5</accession>
<keyword evidence="1" id="KW-1133">Transmembrane helix</keyword>
<sequence length="99" mass="10983">MKCTSDFTIPAIAIYQIYMVAATSFPGSLFFPPKAMRDPGNEVVVAVDENIVGRDKSLHSFLLMLFHTSMTNNLASFVLFETNVHCACKGKLYLIIVGY</sequence>
<keyword evidence="1" id="KW-0472">Membrane</keyword>